<dbReference type="RefSeq" id="WP_130917808.1">
    <property type="nucleotide sequence ID" value="NZ_JADLPK010000001.1"/>
</dbReference>
<feature type="region of interest" description="Disordered" evidence="1">
    <location>
        <begin position="55"/>
        <end position="81"/>
    </location>
</feature>
<reference evidence="2 3" key="1">
    <citation type="submission" date="2019-02" db="EMBL/GenBank/DDBJ databases">
        <authorList>
            <consortium name="Pathogen Informatics"/>
        </authorList>
    </citation>
    <scope>NUCLEOTIDE SEQUENCE [LARGE SCALE GENOMIC DNA]</scope>
    <source>
        <strain evidence="2 3">3012STDY6756504</strain>
    </source>
</reference>
<proteinExistence type="predicted"/>
<evidence type="ECO:0000313" key="2">
    <source>
        <dbReference type="EMBL" id="VFA99682.1"/>
    </source>
</evidence>
<organism evidence="2 3">
    <name type="scientific">Nocardia cyriacigeorgica</name>
    <dbReference type="NCBI Taxonomy" id="135487"/>
    <lineage>
        <taxon>Bacteria</taxon>
        <taxon>Bacillati</taxon>
        <taxon>Actinomycetota</taxon>
        <taxon>Actinomycetes</taxon>
        <taxon>Mycobacteriales</taxon>
        <taxon>Nocardiaceae</taxon>
        <taxon>Nocardia</taxon>
    </lineage>
</organism>
<gene>
    <name evidence="2" type="ORF">NCTC10797_03468</name>
</gene>
<evidence type="ECO:0000313" key="3">
    <source>
        <dbReference type="Proteomes" id="UP000290439"/>
    </source>
</evidence>
<name>A0A4U8W1E8_9NOCA</name>
<protein>
    <submittedName>
        <fullName evidence="2">Uncharacterized protein</fullName>
    </submittedName>
</protein>
<accession>A0A4U8W1E8</accession>
<evidence type="ECO:0000256" key="1">
    <source>
        <dbReference type="SAM" id="MobiDB-lite"/>
    </source>
</evidence>
<sequence length="194" mass="20581">MTALDRVLTDYPMIVLEIVAVAELGDELGTVWWDRAAPDIEDGARSITLDRYAAQQPREPALPSPAPAHTQVTTAPTGEPGAAAPTEIYAATLRAFGRAFDAAGGGLARRQAQRVLIAEYLSTLPRPRPALSEVVRGYRGWRAELGGTVTAPAGFDVDEALGVAFAEVVQYGEKAGIQARLLYAILVAAASRPE</sequence>
<dbReference type="Proteomes" id="UP000290439">
    <property type="component" value="Chromosome"/>
</dbReference>
<dbReference type="EMBL" id="LR215973">
    <property type="protein sequence ID" value="VFA99682.1"/>
    <property type="molecule type" value="Genomic_DNA"/>
</dbReference>
<dbReference type="AlphaFoldDB" id="A0A4U8W1E8"/>